<dbReference type="HOGENOM" id="CLU_2871035_0_0_1"/>
<dbReference type="Proteomes" id="UP000002051">
    <property type="component" value="Chromosome 5"/>
</dbReference>
<reference evidence="1 3" key="2">
    <citation type="journal article" date="2014" name="BMC Genomics">
        <title>An improved genome release (version Mt4.0) for the model legume Medicago truncatula.</title>
        <authorList>
            <person name="Tang H."/>
            <person name="Krishnakumar V."/>
            <person name="Bidwell S."/>
            <person name="Rosen B."/>
            <person name="Chan A."/>
            <person name="Zhou S."/>
            <person name="Gentzbittel L."/>
            <person name="Childs K.L."/>
            <person name="Yandell M."/>
            <person name="Gundlach H."/>
            <person name="Mayer K.F."/>
            <person name="Schwartz D.C."/>
            <person name="Town C.D."/>
        </authorList>
    </citation>
    <scope>GENOME REANNOTATION</scope>
    <source>
        <strain evidence="2 3">cv. Jemalong A17</strain>
    </source>
</reference>
<gene>
    <name evidence="1" type="ordered locus">MTR_5g083830</name>
</gene>
<dbReference type="PaxDb" id="3880-AES99703"/>
<protein>
    <submittedName>
        <fullName evidence="1 2">Uncharacterized protein</fullName>
    </submittedName>
</protein>
<evidence type="ECO:0000313" key="2">
    <source>
        <dbReference type="EnsemblPlants" id="AES99703"/>
    </source>
</evidence>
<proteinExistence type="predicted"/>
<name>G7K7C3_MEDTR</name>
<evidence type="ECO:0000313" key="1">
    <source>
        <dbReference type="EMBL" id="AES99703.1"/>
    </source>
</evidence>
<evidence type="ECO:0000313" key="3">
    <source>
        <dbReference type="Proteomes" id="UP000002051"/>
    </source>
</evidence>
<sequence length="64" mass="7289">MPTLRDGGSIHVQGIRGVHGAVWMFSGVAVYRYYENHVIQPKPHVETPAPNLVQMEEWELLCPF</sequence>
<dbReference type="EMBL" id="CM001221">
    <property type="protein sequence ID" value="AES99703.1"/>
    <property type="molecule type" value="Genomic_DNA"/>
</dbReference>
<dbReference type="AlphaFoldDB" id="G7K7C3"/>
<organism evidence="1 3">
    <name type="scientific">Medicago truncatula</name>
    <name type="common">Barrel medic</name>
    <name type="synonym">Medicago tribuloides</name>
    <dbReference type="NCBI Taxonomy" id="3880"/>
    <lineage>
        <taxon>Eukaryota</taxon>
        <taxon>Viridiplantae</taxon>
        <taxon>Streptophyta</taxon>
        <taxon>Embryophyta</taxon>
        <taxon>Tracheophyta</taxon>
        <taxon>Spermatophyta</taxon>
        <taxon>Magnoliopsida</taxon>
        <taxon>eudicotyledons</taxon>
        <taxon>Gunneridae</taxon>
        <taxon>Pentapetalae</taxon>
        <taxon>rosids</taxon>
        <taxon>fabids</taxon>
        <taxon>Fabales</taxon>
        <taxon>Fabaceae</taxon>
        <taxon>Papilionoideae</taxon>
        <taxon>50 kb inversion clade</taxon>
        <taxon>NPAAA clade</taxon>
        <taxon>Hologalegina</taxon>
        <taxon>IRL clade</taxon>
        <taxon>Trifolieae</taxon>
        <taxon>Medicago</taxon>
    </lineage>
</organism>
<reference evidence="2" key="3">
    <citation type="submission" date="2015-04" db="UniProtKB">
        <authorList>
            <consortium name="EnsemblPlants"/>
        </authorList>
    </citation>
    <scope>IDENTIFICATION</scope>
    <source>
        <strain evidence="2">cv. Jemalong A17</strain>
    </source>
</reference>
<accession>G7K7C3</accession>
<keyword evidence="3" id="KW-1185">Reference proteome</keyword>
<dbReference type="EnsemblPlants" id="AES99703">
    <property type="protein sequence ID" value="AES99703"/>
    <property type="gene ID" value="MTR_5g083830"/>
</dbReference>
<reference evidence="1 3" key="1">
    <citation type="journal article" date="2011" name="Nature">
        <title>The Medicago genome provides insight into the evolution of rhizobial symbioses.</title>
        <authorList>
            <person name="Young N.D."/>
            <person name="Debelle F."/>
            <person name="Oldroyd G.E."/>
            <person name="Geurts R."/>
            <person name="Cannon S.B."/>
            <person name="Udvardi M.K."/>
            <person name="Benedito V.A."/>
            <person name="Mayer K.F."/>
            <person name="Gouzy J."/>
            <person name="Schoof H."/>
            <person name="Van de Peer Y."/>
            <person name="Proost S."/>
            <person name="Cook D.R."/>
            <person name="Meyers B.C."/>
            <person name="Spannagl M."/>
            <person name="Cheung F."/>
            <person name="De Mita S."/>
            <person name="Krishnakumar V."/>
            <person name="Gundlach H."/>
            <person name="Zhou S."/>
            <person name="Mudge J."/>
            <person name="Bharti A.K."/>
            <person name="Murray J.D."/>
            <person name="Naoumkina M.A."/>
            <person name="Rosen B."/>
            <person name="Silverstein K.A."/>
            <person name="Tang H."/>
            <person name="Rombauts S."/>
            <person name="Zhao P.X."/>
            <person name="Zhou P."/>
            <person name="Barbe V."/>
            <person name="Bardou P."/>
            <person name="Bechner M."/>
            <person name="Bellec A."/>
            <person name="Berger A."/>
            <person name="Berges H."/>
            <person name="Bidwell S."/>
            <person name="Bisseling T."/>
            <person name="Choisne N."/>
            <person name="Couloux A."/>
            <person name="Denny R."/>
            <person name="Deshpande S."/>
            <person name="Dai X."/>
            <person name="Doyle J.J."/>
            <person name="Dudez A.M."/>
            <person name="Farmer A.D."/>
            <person name="Fouteau S."/>
            <person name="Franken C."/>
            <person name="Gibelin C."/>
            <person name="Gish J."/>
            <person name="Goldstein S."/>
            <person name="Gonzalez A.J."/>
            <person name="Green P.J."/>
            <person name="Hallab A."/>
            <person name="Hartog M."/>
            <person name="Hua A."/>
            <person name="Humphray S.J."/>
            <person name="Jeong D.H."/>
            <person name="Jing Y."/>
            <person name="Jocker A."/>
            <person name="Kenton S.M."/>
            <person name="Kim D.J."/>
            <person name="Klee K."/>
            <person name="Lai H."/>
            <person name="Lang C."/>
            <person name="Lin S."/>
            <person name="Macmil S.L."/>
            <person name="Magdelenat G."/>
            <person name="Matthews L."/>
            <person name="McCorrison J."/>
            <person name="Monaghan E.L."/>
            <person name="Mun J.H."/>
            <person name="Najar F.Z."/>
            <person name="Nicholson C."/>
            <person name="Noirot C."/>
            <person name="O'Bleness M."/>
            <person name="Paule C.R."/>
            <person name="Poulain J."/>
            <person name="Prion F."/>
            <person name="Qin B."/>
            <person name="Qu C."/>
            <person name="Retzel E.F."/>
            <person name="Riddle C."/>
            <person name="Sallet E."/>
            <person name="Samain S."/>
            <person name="Samson N."/>
            <person name="Sanders I."/>
            <person name="Saurat O."/>
            <person name="Scarpelli C."/>
            <person name="Schiex T."/>
            <person name="Segurens B."/>
            <person name="Severin A.J."/>
            <person name="Sherrier D.J."/>
            <person name="Shi R."/>
            <person name="Sims S."/>
            <person name="Singer S.R."/>
            <person name="Sinharoy S."/>
            <person name="Sterck L."/>
            <person name="Viollet A."/>
            <person name="Wang B.B."/>
            <person name="Wang K."/>
            <person name="Wang M."/>
            <person name="Wang X."/>
            <person name="Warfsmann J."/>
            <person name="Weissenbach J."/>
            <person name="White D.D."/>
            <person name="White J.D."/>
            <person name="Wiley G.B."/>
            <person name="Wincker P."/>
            <person name="Xing Y."/>
            <person name="Yang L."/>
            <person name="Yao Z."/>
            <person name="Ying F."/>
            <person name="Zhai J."/>
            <person name="Zhou L."/>
            <person name="Zuber A."/>
            <person name="Denarie J."/>
            <person name="Dixon R.A."/>
            <person name="May G.D."/>
            <person name="Schwartz D.C."/>
            <person name="Rogers J."/>
            <person name="Quetier F."/>
            <person name="Town C.D."/>
            <person name="Roe B.A."/>
        </authorList>
    </citation>
    <scope>NUCLEOTIDE SEQUENCE [LARGE SCALE GENOMIC DNA]</scope>
    <source>
        <strain evidence="1">A17</strain>
        <strain evidence="2 3">cv. Jemalong A17</strain>
    </source>
</reference>